<name>A0A9W8AVS3_9FUNG</name>
<dbReference type="GO" id="GO:1990528">
    <property type="term" value="C:Rvs161p-Rvs167p complex"/>
    <property type="evidence" value="ECO:0007669"/>
    <property type="project" value="TreeGrafter"/>
</dbReference>
<dbReference type="GO" id="GO:0015629">
    <property type="term" value="C:actin cytoskeleton"/>
    <property type="evidence" value="ECO:0007669"/>
    <property type="project" value="TreeGrafter"/>
</dbReference>
<reference evidence="7" key="1">
    <citation type="submission" date="2022-07" db="EMBL/GenBank/DDBJ databases">
        <title>Phylogenomic reconstructions and comparative analyses of Kickxellomycotina fungi.</title>
        <authorList>
            <person name="Reynolds N.K."/>
            <person name="Stajich J.E."/>
            <person name="Barry K."/>
            <person name="Grigoriev I.V."/>
            <person name="Crous P."/>
            <person name="Smith M.E."/>
        </authorList>
    </citation>
    <scope>NUCLEOTIDE SEQUENCE</scope>
    <source>
        <strain evidence="7">RSA 567</strain>
    </source>
</reference>
<evidence type="ECO:0000256" key="1">
    <source>
        <dbReference type="ARBA" id="ARBA00004496"/>
    </source>
</evidence>
<dbReference type="InterPro" id="IPR046982">
    <property type="entry name" value="BIN3/RVS161-like"/>
</dbReference>
<protein>
    <submittedName>
        <fullName evidence="7">BAR adaptor protein Hob1</fullName>
    </submittedName>
</protein>
<dbReference type="SUPFAM" id="SSF50044">
    <property type="entry name" value="SH3-domain"/>
    <property type="match status" value="1"/>
</dbReference>
<evidence type="ECO:0000259" key="6">
    <source>
        <dbReference type="PROSITE" id="PS50002"/>
    </source>
</evidence>
<comment type="caution">
    <text evidence="7">The sequence shown here is derived from an EMBL/GenBank/DDBJ whole genome shotgun (WGS) entry which is preliminary data.</text>
</comment>
<comment type="subcellular location">
    <subcellularLocation>
        <location evidence="1">Cytoplasm</location>
    </subcellularLocation>
</comment>
<feature type="non-terminal residue" evidence="7">
    <location>
        <position position="106"/>
    </location>
</feature>
<dbReference type="SMART" id="SM00326">
    <property type="entry name" value="SH3"/>
    <property type="match status" value="1"/>
</dbReference>
<dbReference type="Proteomes" id="UP001151582">
    <property type="component" value="Unassembled WGS sequence"/>
</dbReference>
<dbReference type="FunFam" id="2.30.30.40:FF:000100">
    <property type="entry name" value="SH3 domain-containing YSC84-like protein 1"/>
    <property type="match status" value="1"/>
</dbReference>
<dbReference type="PRINTS" id="PR00452">
    <property type="entry name" value="SH3DOMAIN"/>
</dbReference>
<evidence type="ECO:0000313" key="7">
    <source>
        <dbReference type="EMBL" id="KAJ1967891.1"/>
    </source>
</evidence>
<feature type="compositionally biased region" description="Pro residues" evidence="5">
    <location>
        <begin position="1"/>
        <end position="14"/>
    </location>
</feature>
<evidence type="ECO:0000256" key="5">
    <source>
        <dbReference type="SAM" id="MobiDB-lite"/>
    </source>
</evidence>
<keyword evidence="2 4" id="KW-0728">SH3 domain</keyword>
<keyword evidence="8" id="KW-1185">Reference proteome</keyword>
<evidence type="ECO:0000256" key="2">
    <source>
        <dbReference type="ARBA" id="ARBA00022443"/>
    </source>
</evidence>
<dbReference type="GO" id="GO:0031097">
    <property type="term" value="C:medial cortex"/>
    <property type="evidence" value="ECO:0007669"/>
    <property type="project" value="TreeGrafter"/>
</dbReference>
<dbReference type="GO" id="GO:0043332">
    <property type="term" value="C:mating projection tip"/>
    <property type="evidence" value="ECO:0007669"/>
    <property type="project" value="TreeGrafter"/>
</dbReference>
<dbReference type="InterPro" id="IPR036028">
    <property type="entry name" value="SH3-like_dom_sf"/>
</dbReference>
<dbReference type="PANTHER" id="PTHR47174:SF3">
    <property type="entry name" value="BRIDGING INTEGRATOR 3"/>
    <property type="match status" value="1"/>
</dbReference>
<dbReference type="AlphaFoldDB" id="A0A9W8AVS3"/>
<sequence length="106" mass="11341">MPTAPSDPAPPPPQYHEAMGSPPAAVTTTTPGAMPTAAVVAGTMPASLPVEETTQPRYAIALYDFVAQEDGDLSFKADDKIEILEKSNTTHDWWKGKCQDRVGIFP</sequence>
<feature type="region of interest" description="Disordered" evidence="5">
    <location>
        <begin position="1"/>
        <end position="31"/>
    </location>
</feature>
<dbReference type="GO" id="GO:0006897">
    <property type="term" value="P:endocytosis"/>
    <property type="evidence" value="ECO:0007669"/>
    <property type="project" value="InterPro"/>
</dbReference>
<dbReference type="Pfam" id="PF00018">
    <property type="entry name" value="SH3_1"/>
    <property type="match status" value="1"/>
</dbReference>
<dbReference type="PROSITE" id="PS50002">
    <property type="entry name" value="SH3"/>
    <property type="match status" value="1"/>
</dbReference>
<dbReference type="EMBL" id="JANBQB010002243">
    <property type="protein sequence ID" value="KAJ1967891.1"/>
    <property type="molecule type" value="Genomic_DNA"/>
</dbReference>
<gene>
    <name evidence="7" type="primary">hob1_1</name>
    <name evidence="7" type="ORF">H4R34_006339</name>
</gene>
<keyword evidence="3" id="KW-0963">Cytoplasm</keyword>
<evidence type="ECO:0000256" key="3">
    <source>
        <dbReference type="ARBA" id="ARBA00022490"/>
    </source>
</evidence>
<dbReference type="GO" id="GO:0051666">
    <property type="term" value="P:actin cortical patch localization"/>
    <property type="evidence" value="ECO:0007669"/>
    <property type="project" value="InterPro"/>
</dbReference>
<dbReference type="Gene3D" id="2.30.30.40">
    <property type="entry name" value="SH3 Domains"/>
    <property type="match status" value="1"/>
</dbReference>
<feature type="compositionally biased region" description="Low complexity" evidence="5">
    <location>
        <begin position="22"/>
        <end position="31"/>
    </location>
</feature>
<dbReference type="GO" id="GO:0097320">
    <property type="term" value="P:plasma membrane tubulation"/>
    <property type="evidence" value="ECO:0007669"/>
    <property type="project" value="TreeGrafter"/>
</dbReference>
<proteinExistence type="predicted"/>
<evidence type="ECO:0000313" key="8">
    <source>
        <dbReference type="Proteomes" id="UP001151582"/>
    </source>
</evidence>
<evidence type="ECO:0000256" key="4">
    <source>
        <dbReference type="PROSITE-ProRule" id="PRU00192"/>
    </source>
</evidence>
<accession>A0A9W8AVS3</accession>
<organism evidence="7 8">
    <name type="scientific">Dimargaris verticillata</name>
    <dbReference type="NCBI Taxonomy" id="2761393"/>
    <lineage>
        <taxon>Eukaryota</taxon>
        <taxon>Fungi</taxon>
        <taxon>Fungi incertae sedis</taxon>
        <taxon>Zoopagomycota</taxon>
        <taxon>Kickxellomycotina</taxon>
        <taxon>Dimargaritomycetes</taxon>
        <taxon>Dimargaritales</taxon>
        <taxon>Dimargaritaceae</taxon>
        <taxon>Dimargaris</taxon>
    </lineage>
</organism>
<feature type="domain" description="SH3" evidence="6">
    <location>
        <begin position="54"/>
        <end position="106"/>
    </location>
</feature>
<dbReference type="OrthoDB" id="5971719at2759"/>
<dbReference type="PANTHER" id="PTHR47174">
    <property type="entry name" value="BRIDGING INTEGRATOR 3"/>
    <property type="match status" value="1"/>
</dbReference>
<dbReference type="GO" id="GO:0008289">
    <property type="term" value="F:lipid binding"/>
    <property type="evidence" value="ECO:0007669"/>
    <property type="project" value="TreeGrafter"/>
</dbReference>
<dbReference type="InterPro" id="IPR001452">
    <property type="entry name" value="SH3_domain"/>
</dbReference>